<feature type="non-terminal residue" evidence="1">
    <location>
        <position position="1"/>
    </location>
</feature>
<comment type="caution">
    <text evidence="1">The sequence shown here is derived from an EMBL/GenBank/DDBJ whole genome shotgun (WGS) entry which is preliminary data.</text>
</comment>
<dbReference type="Gene3D" id="2.60.120.330">
    <property type="entry name" value="B-lactam Antibiotic, Isopenicillin N Synthase, Chain"/>
    <property type="match status" value="1"/>
</dbReference>
<dbReference type="AlphaFoldDB" id="A0A432G5N0"/>
<proteinExistence type="predicted"/>
<accession>A0A432G5N0</accession>
<protein>
    <submittedName>
        <fullName evidence="1">Isopenicillin N synthase family oxygenase</fullName>
    </submittedName>
</protein>
<dbReference type="EMBL" id="QNZM01000276">
    <property type="protein sequence ID" value="RTZ78630.1"/>
    <property type="molecule type" value="Genomic_DNA"/>
</dbReference>
<dbReference type="InterPro" id="IPR027443">
    <property type="entry name" value="IPNS-like_sf"/>
</dbReference>
<organism evidence="1 2">
    <name type="scientific">SAR324 cluster bacterium</name>
    <dbReference type="NCBI Taxonomy" id="2024889"/>
    <lineage>
        <taxon>Bacteria</taxon>
        <taxon>Deltaproteobacteria</taxon>
        <taxon>SAR324 cluster</taxon>
    </lineage>
</organism>
<name>A0A432G5N0_9DELT</name>
<reference evidence="1 2" key="1">
    <citation type="submission" date="2018-06" db="EMBL/GenBank/DDBJ databases">
        <title>Combined omics and stable isotope probing to characterize newly discovered Mariana Back-Arc vent microbial communities.</title>
        <authorList>
            <person name="Trembath-Reichert E."/>
            <person name="Huber J.A."/>
        </authorList>
    </citation>
    <scope>NUCLEOTIDE SEQUENCE [LARGE SCALE GENOMIC DNA]</scope>
    <source>
        <strain evidence="1">MAG 63_2</strain>
    </source>
</reference>
<gene>
    <name evidence="1" type="ORF">DSY98_07035</name>
</gene>
<evidence type="ECO:0000313" key="2">
    <source>
        <dbReference type="Proteomes" id="UP000286732"/>
    </source>
</evidence>
<sequence length="72" mass="8369">FENILKLPKGRFVEQHLDGASTMRIIKYPPHKGEIKQDQLRGNEHTDFGSITLLWRFDDVSGLQVFDREKDG</sequence>
<evidence type="ECO:0000313" key="1">
    <source>
        <dbReference type="EMBL" id="RTZ78630.1"/>
    </source>
</evidence>
<dbReference type="Proteomes" id="UP000286732">
    <property type="component" value="Unassembled WGS sequence"/>
</dbReference>
<dbReference type="SUPFAM" id="SSF51197">
    <property type="entry name" value="Clavaminate synthase-like"/>
    <property type="match status" value="1"/>
</dbReference>